<evidence type="ECO:0000256" key="4">
    <source>
        <dbReference type="ARBA" id="ARBA00022729"/>
    </source>
</evidence>
<dbReference type="InterPro" id="IPR007655">
    <property type="entry name" value="Slam_C"/>
</dbReference>
<protein>
    <recommendedName>
        <fullName evidence="12">DUF560 domain-containing protein</fullName>
    </recommendedName>
</protein>
<evidence type="ECO:0000313" key="10">
    <source>
        <dbReference type="EMBL" id="AOA57760.1"/>
    </source>
</evidence>
<evidence type="ECO:0008006" key="12">
    <source>
        <dbReference type="Google" id="ProtNLM"/>
    </source>
</evidence>
<dbReference type="Pfam" id="PF24575">
    <property type="entry name" value="TPR_Slam"/>
    <property type="match status" value="1"/>
</dbReference>
<evidence type="ECO:0000256" key="7">
    <source>
        <dbReference type="ARBA" id="ARBA00023609"/>
    </source>
</evidence>
<keyword evidence="4" id="KW-0732">Signal</keyword>
<sequence length="479" mass="56262">MCTISQQTFAVEEDTYLLREQNKLQLQQQEQQIVAEAQFPNEQQASYLTINGQSFAVQDNDADLTRAIFISINRQQWADLERFLLRYRQLQPHAEVVVLFAEGALARAKQDLGLAEQKFKAMLAIDDEFSRGKLELARVLFENKKNKQAEQMFREVYVDMPADIQKSIQLYLEAIQLKDRWRSKVSLGLTYNSNINQKAAGHNECFSVITDQNGNQYCWTRRSEEAVSDWGWNFNLNHNKNFEFKDQQSVFIKSLWYGTLYENERDYNNQTFNLNTGYRFADARHDFAVGPLFEKYIWGGKTLYNGYGARLEYSYVANAKNLLNLQIDVQDNHFNKDALAQYYDGQQYSAYLTWNHSIQQSLIGFANLSYIKKDVNDKANSFDQWGGRVGLYKMFQNNSALSILAMYRHSNYQQANNWIGPQASRNKEQIYFLNYDMPQYTYKGIYPSLSYKYSHLDSNNKWFYDYSAHEVIFKLQKNF</sequence>
<dbReference type="RefSeq" id="WP_067553233.1">
    <property type="nucleotide sequence ID" value="NZ_CP016895.1"/>
</dbReference>
<evidence type="ECO:0000259" key="9">
    <source>
        <dbReference type="Pfam" id="PF24575"/>
    </source>
</evidence>
<dbReference type="GO" id="GO:0009279">
    <property type="term" value="C:cell outer membrane"/>
    <property type="evidence" value="ECO:0007669"/>
    <property type="project" value="UniProtKB-SubCell"/>
</dbReference>
<organism evidence="10 11">
    <name type="scientific">Acinetobacter larvae</name>
    <dbReference type="NCBI Taxonomy" id="1789224"/>
    <lineage>
        <taxon>Bacteria</taxon>
        <taxon>Pseudomonadati</taxon>
        <taxon>Pseudomonadota</taxon>
        <taxon>Gammaproteobacteria</taxon>
        <taxon>Moraxellales</taxon>
        <taxon>Moraxellaceae</taxon>
        <taxon>Acinetobacter</taxon>
    </lineage>
</organism>
<comment type="subcellular location">
    <subcellularLocation>
        <location evidence="1">Cell outer membrane</location>
        <topology evidence="1">Multi-pass membrane protein</topology>
    </subcellularLocation>
</comment>
<evidence type="ECO:0000256" key="2">
    <source>
        <dbReference type="ARBA" id="ARBA00022452"/>
    </source>
</evidence>
<dbReference type="Gene3D" id="1.25.40.10">
    <property type="entry name" value="Tetratricopeptide repeat domain"/>
    <property type="match status" value="1"/>
</dbReference>
<dbReference type="KEGG" id="ala:BFG52_04900"/>
<evidence type="ECO:0000256" key="5">
    <source>
        <dbReference type="ARBA" id="ARBA00023136"/>
    </source>
</evidence>
<dbReference type="EMBL" id="CP016895">
    <property type="protein sequence ID" value="AOA57760.1"/>
    <property type="molecule type" value="Genomic_DNA"/>
</dbReference>
<feature type="domain" description="Surface lipoprotein assembly modifier N-terminal TPR repeats region" evidence="9">
    <location>
        <begin position="54"/>
        <end position="153"/>
    </location>
</feature>
<evidence type="ECO:0000259" key="8">
    <source>
        <dbReference type="Pfam" id="PF04575"/>
    </source>
</evidence>
<dbReference type="InterPro" id="IPR057556">
    <property type="entry name" value="TPR_Slam"/>
</dbReference>
<name>A0A1B2LXU8_9GAMM</name>
<evidence type="ECO:0000256" key="3">
    <source>
        <dbReference type="ARBA" id="ARBA00022692"/>
    </source>
</evidence>
<keyword evidence="6" id="KW-0998">Cell outer membrane</keyword>
<feature type="domain" description="Surface lipoprotein assembly modifier C-terminal" evidence="8">
    <location>
        <begin position="181"/>
        <end position="479"/>
    </location>
</feature>
<keyword evidence="11" id="KW-1185">Reference proteome</keyword>
<dbReference type="Proteomes" id="UP000093391">
    <property type="component" value="Chromosome"/>
</dbReference>
<dbReference type="AlphaFoldDB" id="A0A1B2LXU8"/>
<keyword evidence="5" id="KW-0472">Membrane</keyword>
<evidence type="ECO:0000256" key="6">
    <source>
        <dbReference type="ARBA" id="ARBA00023237"/>
    </source>
</evidence>
<dbReference type="OrthoDB" id="7525402at2"/>
<keyword evidence="3" id="KW-0812">Transmembrane</keyword>
<accession>A0A1B2LXU8</accession>
<reference evidence="10 11" key="1">
    <citation type="submission" date="2016-08" db="EMBL/GenBank/DDBJ databases">
        <authorList>
            <person name="Seilhamer J.J."/>
        </authorList>
    </citation>
    <scope>NUCLEOTIDE SEQUENCE [LARGE SCALE GENOMIC DNA]</scope>
    <source>
        <strain evidence="10 11">BRTC-1</strain>
    </source>
</reference>
<proteinExistence type="inferred from homology"/>
<dbReference type="STRING" id="1789224.BFG52_04900"/>
<dbReference type="InterPro" id="IPR011990">
    <property type="entry name" value="TPR-like_helical_dom_sf"/>
</dbReference>
<evidence type="ECO:0000256" key="1">
    <source>
        <dbReference type="ARBA" id="ARBA00004571"/>
    </source>
</evidence>
<comment type="similarity">
    <text evidence="7">Belongs to the Slam family.</text>
</comment>
<evidence type="ECO:0000313" key="11">
    <source>
        <dbReference type="Proteomes" id="UP000093391"/>
    </source>
</evidence>
<keyword evidence="2" id="KW-1134">Transmembrane beta strand</keyword>
<gene>
    <name evidence="10" type="ORF">BFG52_04900</name>
</gene>
<dbReference type="Pfam" id="PF04575">
    <property type="entry name" value="SlipAM"/>
    <property type="match status" value="1"/>
</dbReference>